<feature type="compositionally biased region" description="Basic and acidic residues" evidence="1">
    <location>
        <begin position="91"/>
        <end position="103"/>
    </location>
</feature>
<gene>
    <name evidence="2" type="ORF">PMEA_00035859</name>
</gene>
<feature type="region of interest" description="Disordered" evidence="1">
    <location>
        <begin position="1"/>
        <end position="77"/>
    </location>
</feature>
<sequence length="150" mass="17351">MGEKKKEEKMGMSAVTQQSNHQRKERKTSQNQSLWLKSLSLRRKRKYPTPASNLAAKAATLPETPFKDSKPSPKKTVTLKKEKKIFVRKLQPREHQKMSKSEEVVEIPPSLEKKKSGYHGFMARDGPRALGSKEIPQESWKVLRERKQQI</sequence>
<accession>A0AAU9Y1U1</accession>
<evidence type="ECO:0000313" key="2">
    <source>
        <dbReference type="EMBL" id="CAH3164091.1"/>
    </source>
</evidence>
<feature type="compositionally biased region" description="Basic and acidic residues" evidence="1">
    <location>
        <begin position="1"/>
        <end position="10"/>
    </location>
</feature>
<dbReference type="Proteomes" id="UP001159428">
    <property type="component" value="Unassembled WGS sequence"/>
</dbReference>
<reference evidence="2 3" key="1">
    <citation type="submission" date="2022-05" db="EMBL/GenBank/DDBJ databases">
        <authorList>
            <consortium name="Genoscope - CEA"/>
            <person name="William W."/>
        </authorList>
    </citation>
    <scope>NUCLEOTIDE SEQUENCE [LARGE SCALE GENOMIC DNA]</scope>
</reference>
<evidence type="ECO:0000313" key="3">
    <source>
        <dbReference type="Proteomes" id="UP001159428"/>
    </source>
</evidence>
<comment type="caution">
    <text evidence="2">The sequence shown here is derived from an EMBL/GenBank/DDBJ whole genome shotgun (WGS) entry which is preliminary data.</text>
</comment>
<dbReference type="EMBL" id="CALNXJ010000099">
    <property type="protein sequence ID" value="CAH3164091.1"/>
    <property type="molecule type" value="Genomic_DNA"/>
</dbReference>
<proteinExistence type="predicted"/>
<protein>
    <submittedName>
        <fullName evidence="2">Uncharacterized protein</fullName>
    </submittedName>
</protein>
<dbReference type="AlphaFoldDB" id="A0AAU9Y1U1"/>
<organism evidence="2 3">
    <name type="scientific">Pocillopora meandrina</name>
    <dbReference type="NCBI Taxonomy" id="46732"/>
    <lineage>
        <taxon>Eukaryota</taxon>
        <taxon>Metazoa</taxon>
        <taxon>Cnidaria</taxon>
        <taxon>Anthozoa</taxon>
        <taxon>Hexacorallia</taxon>
        <taxon>Scleractinia</taxon>
        <taxon>Astrocoeniina</taxon>
        <taxon>Pocilloporidae</taxon>
        <taxon>Pocillopora</taxon>
    </lineage>
</organism>
<feature type="region of interest" description="Disordered" evidence="1">
    <location>
        <begin position="89"/>
        <end position="138"/>
    </location>
</feature>
<name>A0AAU9Y1U1_9CNID</name>
<evidence type="ECO:0000256" key="1">
    <source>
        <dbReference type="SAM" id="MobiDB-lite"/>
    </source>
</evidence>
<keyword evidence="3" id="KW-1185">Reference proteome</keyword>